<evidence type="ECO:0000313" key="4">
    <source>
        <dbReference type="Proteomes" id="UP000035352"/>
    </source>
</evidence>
<dbReference type="STRING" id="413882.AAW51_0684"/>
<dbReference type="OrthoDB" id="73827at2"/>
<dbReference type="AlphaFoldDB" id="A0A0G3BLG4"/>
<protein>
    <recommendedName>
        <fullName evidence="2">HTH cro/C1-type domain-containing protein</fullName>
    </recommendedName>
</protein>
<name>A0A0G3BLG4_9BURK</name>
<dbReference type="GO" id="GO:0003700">
    <property type="term" value="F:DNA-binding transcription factor activity"/>
    <property type="evidence" value="ECO:0007669"/>
    <property type="project" value="TreeGrafter"/>
</dbReference>
<proteinExistence type="predicted"/>
<dbReference type="EMBL" id="CP011371">
    <property type="protein sequence ID" value="AKJ27375.1"/>
    <property type="molecule type" value="Genomic_DNA"/>
</dbReference>
<dbReference type="RefSeq" id="WP_047193488.1">
    <property type="nucleotide sequence ID" value="NZ_CP011371.1"/>
</dbReference>
<dbReference type="PROSITE" id="PS50943">
    <property type="entry name" value="HTH_CROC1"/>
    <property type="match status" value="1"/>
</dbReference>
<reference evidence="3 4" key="1">
    <citation type="submission" date="2015-05" db="EMBL/GenBank/DDBJ databases">
        <authorList>
            <person name="Tang B."/>
            <person name="Yu Y."/>
        </authorList>
    </citation>
    <scope>NUCLEOTIDE SEQUENCE [LARGE SCALE GENOMIC DNA]</scope>
    <source>
        <strain evidence="3 4">DSM 7029</strain>
    </source>
</reference>
<dbReference type="CDD" id="cd00093">
    <property type="entry name" value="HTH_XRE"/>
    <property type="match status" value="1"/>
</dbReference>
<dbReference type="InterPro" id="IPR001387">
    <property type="entry name" value="Cro/C1-type_HTH"/>
</dbReference>
<feature type="domain" description="HTH cro/C1-type" evidence="2">
    <location>
        <begin position="11"/>
        <end position="65"/>
    </location>
</feature>
<dbReference type="InterPro" id="IPR050807">
    <property type="entry name" value="TransReg_Diox_bact_type"/>
</dbReference>
<dbReference type="Proteomes" id="UP000035352">
    <property type="component" value="Chromosome"/>
</dbReference>
<dbReference type="PANTHER" id="PTHR46797">
    <property type="entry name" value="HTH-TYPE TRANSCRIPTIONAL REGULATOR"/>
    <property type="match status" value="1"/>
</dbReference>
<dbReference type="Pfam" id="PF01381">
    <property type="entry name" value="HTH_3"/>
    <property type="match status" value="1"/>
</dbReference>
<dbReference type="GO" id="GO:0003677">
    <property type="term" value="F:DNA binding"/>
    <property type="evidence" value="ECO:0007669"/>
    <property type="project" value="UniProtKB-KW"/>
</dbReference>
<dbReference type="SMART" id="SM00530">
    <property type="entry name" value="HTH_XRE"/>
    <property type="match status" value="1"/>
</dbReference>
<dbReference type="SUPFAM" id="SSF47413">
    <property type="entry name" value="lambda repressor-like DNA-binding domains"/>
    <property type="match status" value="1"/>
</dbReference>
<accession>A0A0G3BLG4</accession>
<evidence type="ECO:0000313" key="3">
    <source>
        <dbReference type="EMBL" id="AKJ27375.1"/>
    </source>
</evidence>
<gene>
    <name evidence="3" type="ORF">AAW51_0684</name>
</gene>
<dbReference type="PANTHER" id="PTHR46797:SF1">
    <property type="entry name" value="METHYLPHOSPHONATE SYNTHASE"/>
    <property type="match status" value="1"/>
</dbReference>
<evidence type="ECO:0000259" key="2">
    <source>
        <dbReference type="PROSITE" id="PS50943"/>
    </source>
</evidence>
<keyword evidence="1" id="KW-0238">DNA-binding</keyword>
<evidence type="ECO:0000256" key="1">
    <source>
        <dbReference type="ARBA" id="ARBA00023125"/>
    </source>
</evidence>
<dbReference type="GO" id="GO:0005829">
    <property type="term" value="C:cytosol"/>
    <property type="evidence" value="ECO:0007669"/>
    <property type="project" value="TreeGrafter"/>
</dbReference>
<sequence length="76" mass="8344">MDLLVAFGRVVRDERKRQQLSQEKLAEAAELHRNYIGLVELGKTAPALDSAAAIANALGVRLSELLRQAEDLTDQS</sequence>
<keyword evidence="4" id="KW-1185">Reference proteome</keyword>
<dbReference type="KEGG" id="pbh:AAW51_0684"/>
<organism evidence="3 4">
    <name type="scientific">Caldimonas brevitalea</name>
    <dbReference type="NCBI Taxonomy" id="413882"/>
    <lineage>
        <taxon>Bacteria</taxon>
        <taxon>Pseudomonadati</taxon>
        <taxon>Pseudomonadota</taxon>
        <taxon>Betaproteobacteria</taxon>
        <taxon>Burkholderiales</taxon>
        <taxon>Sphaerotilaceae</taxon>
        <taxon>Caldimonas</taxon>
    </lineage>
</organism>
<dbReference type="Gene3D" id="1.10.260.40">
    <property type="entry name" value="lambda repressor-like DNA-binding domains"/>
    <property type="match status" value="1"/>
</dbReference>
<dbReference type="InterPro" id="IPR010982">
    <property type="entry name" value="Lambda_DNA-bd_dom_sf"/>
</dbReference>